<dbReference type="EMBL" id="OZ035832">
    <property type="protein sequence ID" value="CAL1571514.1"/>
    <property type="molecule type" value="Genomic_DNA"/>
</dbReference>
<sequence length="96" mass="10892">MKEKKEKPDAKSKGDDSTRVSKTQTATERMRYREMGNNKSQRKKASVGEGRREKEGRAGGPKRDREDGTKSARKREAEREHGGKEKKTDQGDVGDR</sequence>
<proteinExistence type="predicted"/>
<evidence type="ECO:0000256" key="1">
    <source>
        <dbReference type="SAM" id="MobiDB-lite"/>
    </source>
</evidence>
<feature type="compositionally biased region" description="Basic and acidic residues" evidence="1">
    <location>
        <begin position="1"/>
        <end position="19"/>
    </location>
</feature>
<gene>
    <name evidence="2" type="ORF">KC01_LOCUS3621</name>
</gene>
<keyword evidence="3" id="KW-1185">Reference proteome</keyword>
<protein>
    <submittedName>
        <fullName evidence="2">Uncharacterized protein</fullName>
    </submittedName>
</protein>
<name>A0AAV2J1X8_KNICA</name>
<dbReference type="AlphaFoldDB" id="A0AAV2J1X8"/>
<accession>A0AAV2J1X8</accession>
<evidence type="ECO:0000313" key="2">
    <source>
        <dbReference type="EMBL" id="CAL1571514.1"/>
    </source>
</evidence>
<feature type="compositionally biased region" description="Basic and acidic residues" evidence="1">
    <location>
        <begin position="49"/>
        <end position="96"/>
    </location>
</feature>
<organism evidence="2 3">
    <name type="scientific">Knipowitschia caucasica</name>
    <name type="common">Caucasian dwarf goby</name>
    <name type="synonym">Pomatoschistus caucasicus</name>
    <dbReference type="NCBI Taxonomy" id="637954"/>
    <lineage>
        <taxon>Eukaryota</taxon>
        <taxon>Metazoa</taxon>
        <taxon>Chordata</taxon>
        <taxon>Craniata</taxon>
        <taxon>Vertebrata</taxon>
        <taxon>Euteleostomi</taxon>
        <taxon>Actinopterygii</taxon>
        <taxon>Neopterygii</taxon>
        <taxon>Teleostei</taxon>
        <taxon>Neoteleostei</taxon>
        <taxon>Acanthomorphata</taxon>
        <taxon>Gobiaria</taxon>
        <taxon>Gobiiformes</taxon>
        <taxon>Gobioidei</taxon>
        <taxon>Gobiidae</taxon>
        <taxon>Gobiinae</taxon>
        <taxon>Knipowitschia</taxon>
    </lineage>
</organism>
<evidence type="ECO:0000313" key="3">
    <source>
        <dbReference type="Proteomes" id="UP001497482"/>
    </source>
</evidence>
<dbReference type="Proteomes" id="UP001497482">
    <property type="component" value="Chromosome 10"/>
</dbReference>
<reference evidence="2 3" key="1">
    <citation type="submission" date="2024-04" db="EMBL/GenBank/DDBJ databases">
        <authorList>
            <person name="Waldvogel A.-M."/>
            <person name="Schoenle A."/>
        </authorList>
    </citation>
    <scope>NUCLEOTIDE SEQUENCE [LARGE SCALE GENOMIC DNA]</scope>
</reference>
<feature type="region of interest" description="Disordered" evidence="1">
    <location>
        <begin position="1"/>
        <end position="96"/>
    </location>
</feature>